<dbReference type="PANTHER" id="PTHR46932">
    <property type="entry name" value="HEAVY METAL-ASSOCIATED ISOPRENYLATED PLANT PROTEIN 47"/>
    <property type="match status" value="1"/>
</dbReference>
<sequence>MTKQKIVIRLSLASEKTRSKAMALVAKADGVSSMGVTGDGRDQLEVVGDGVDTVCLVQCLRKKIGHAEILKVEEVKPAEKKPEEKKPEPLPYWWYHNYYHYHPPPPCW</sequence>
<dbReference type="PANTHER" id="PTHR46932:SF20">
    <property type="entry name" value="HMA DOMAIN-CONTAINING PROTEIN"/>
    <property type="match status" value="1"/>
</dbReference>
<protein>
    <recommendedName>
        <fullName evidence="2">HMA domain-containing protein</fullName>
    </recommendedName>
</protein>
<dbReference type="InterPro" id="IPR042885">
    <property type="entry name" value="HIPP47/16"/>
</dbReference>
<accession>A0A2S3I7G7</accession>
<evidence type="ECO:0008006" key="2">
    <source>
        <dbReference type="Google" id="ProtNLM"/>
    </source>
</evidence>
<dbReference type="EMBL" id="CM008052">
    <property type="protein sequence ID" value="PAN38606.1"/>
    <property type="molecule type" value="Genomic_DNA"/>
</dbReference>
<proteinExistence type="predicted"/>
<dbReference type="Proteomes" id="UP000243499">
    <property type="component" value="Chromosome 7"/>
</dbReference>
<gene>
    <name evidence="1" type="ORF">PAHAL_7G184400</name>
</gene>
<name>A0A2S3I7G7_9POAL</name>
<dbReference type="AlphaFoldDB" id="A0A2S3I7G7"/>
<dbReference type="Gene3D" id="3.30.70.100">
    <property type="match status" value="1"/>
</dbReference>
<reference evidence="1" key="1">
    <citation type="submission" date="2018-04" db="EMBL/GenBank/DDBJ databases">
        <title>WGS assembly of Panicum hallii.</title>
        <authorList>
            <person name="Lovell J."/>
            <person name="Jenkins J."/>
            <person name="Lowry D."/>
            <person name="Mamidi S."/>
            <person name="Sreedasyam A."/>
            <person name="Weng X."/>
            <person name="Barry K."/>
            <person name="Bonette J."/>
            <person name="Campitelli B."/>
            <person name="Daum C."/>
            <person name="Gordon S."/>
            <person name="Gould B."/>
            <person name="Lipzen A."/>
            <person name="Macqueen A."/>
            <person name="Palacio-Mejia J."/>
            <person name="Plott C."/>
            <person name="Shakirov E."/>
            <person name="Shu S."/>
            <person name="Yoshinaga Y."/>
            <person name="Zane M."/>
            <person name="Rokhsar D."/>
            <person name="Grimwood J."/>
            <person name="Schmutz J."/>
            <person name="Juenger T."/>
        </authorList>
    </citation>
    <scope>NUCLEOTIDE SEQUENCE [LARGE SCALE GENOMIC DNA]</scope>
    <source>
        <strain evidence="1">FIL2</strain>
    </source>
</reference>
<dbReference type="Gramene" id="PAN38606">
    <property type="protein sequence ID" value="PAN38606"/>
    <property type="gene ID" value="PAHAL_7G184400"/>
</dbReference>
<organism evidence="1">
    <name type="scientific">Panicum hallii</name>
    <dbReference type="NCBI Taxonomy" id="206008"/>
    <lineage>
        <taxon>Eukaryota</taxon>
        <taxon>Viridiplantae</taxon>
        <taxon>Streptophyta</taxon>
        <taxon>Embryophyta</taxon>
        <taxon>Tracheophyta</taxon>
        <taxon>Spermatophyta</taxon>
        <taxon>Magnoliopsida</taxon>
        <taxon>Liliopsida</taxon>
        <taxon>Poales</taxon>
        <taxon>Poaceae</taxon>
        <taxon>PACMAD clade</taxon>
        <taxon>Panicoideae</taxon>
        <taxon>Panicodae</taxon>
        <taxon>Paniceae</taxon>
        <taxon>Panicinae</taxon>
        <taxon>Panicum</taxon>
        <taxon>Panicum sect. Panicum</taxon>
    </lineage>
</organism>
<evidence type="ECO:0000313" key="1">
    <source>
        <dbReference type="EMBL" id="PAN38606.1"/>
    </source>
</evidence>